<dbReference type="EMBL" id="CP136920">
    <property type="protein sequence ID" value="WOO43159.1"/>
    <property type="molecule type" value="Genomic_DNA"/>
</dbReference>
<evidence type="ECO:0000313" key="1">
    <source>
        <dbReference type="EMBL" id="WOO43159.1"/>
    </source>
</evidence>
<name>A0AAQ3LJ72_9BACT</name>
<sequence>MTFAEAYEAAKAVPANDDWLSDSANDVSAIDGVQADVELDDLSKKFNESFKNHKFTVMIELPGAANLGDNNNFAALSTRIGVWLVENPKKSRSDTDHSVVSLDALQKLAEAFVGQPGGKSKNNFKPSQKFMEFKQSKDGMIYYRLSFQITTHLKS</sequence>
<dbReference type="Proteomes" id="UP001304300">
    <property type="component" value="Chromosome"/>
</dbReference>
<dbReference type="KEGG" id="puo:RZN69_08640"/>
<keyword evidence="2" id="KW-1185">Reference proteome</keyword>
<reference evidence="1 2" key="1">
    <citation type="submission" date="2023-10" db="EMBL/GenBank/DDBJ databases">
        <title>Rubellicoccus peritrichatus gen. nov., sp. nov., isolated from an algae of coral reef tank.</title>
        <authorList>
            <person name="Luo J."/>
        </authorList>
    </citation>
    <scope>NUCLEOTIDE SEQUENCE [LARGE SCALE GENOMIC DNA]</scope>
    <source>
        <strain evidence="1 2">CR14</strain>
    </source>
</reference>
<gene>
    <name evidence="1" type="ORF">RZN69_08640</name>
</gene>
<proteinExistence type="predicted"/>
<dbReference type="AlphaFoldDB" id="A0AAQ3LJ72"/>
<dbReference type="RefSeq" id="WP_317835698.1">
    <property type="nucleotide sequence ID" value="NZ_CP136920.1"/>
</dbReference>
<organism evidence="1 2">
    <name type="scientific">Rubellicoccus peritrichatus</name>
    <dbReference type="NCBI Taxonomy" id="3080537"/>
    <lineage>
        <taxon>Bacteria</taxon>
        <taxon>Pseudomonadati</taxon>
        <taxon>Verrucomicrobiota</taxon>
        <taxon>Opitutia</taxon>
        <taxon>Puniceicoccales</taxon>
        <taxon>Cerasicoccaceae</taxon>
        <taxon>Rubellicoccus</taxon>
    </lineage>
</organism>
<accession>A0AAQ3LJ72</accession>
<protein>
    <submittedName>
        <fullName evidence="1">Uncharacterized protein</fullName>
    </submittedName>
</protein>
<evidence type="ECO:0000313" key="2">
    <source>
        <dbReference type="Proteomes" id="UP001304300"/>
    </source>
</evidence>